<protein>
    <submittedName>
        <fullName evidence="1">Uncharacterized protein</fullName>
    </submittedName>
</protein>
<proteinExistence type="predicted"/>
<organism evidence="1 2">
    <name type="scientific">Allacma fusca</name>
    <dbReference type="NCBI Taxonomy" id="39272"/>
    <lineage>
        <taxon>Eukaryota</taxon>
        <taxon>Metazoa</taxon>
        <taxon>Ecdysozoa</taxon>
        <taxon>Arthropoda</taxon>
        <taxon>Hexapoda</taxon>
        <taxon>Collembola</taxon>
        <taxon>Symphypleona</taxon>
        <taxon>Sminthuridae</taxon>
        <taxon>Allacma</taxon>
    </lineage>
</organism>
<accession>A0A8J2JVK4</accession>
<dbReference type="AlphaFoldDB" id="A0A8J2JVK4"/>
<dbReference type="EMBL" id="CAJVCH010130127">
    <property type="protein sequence ID" value="CAG7726059.1"/>
    <property type="molecule type" value="Genomic_DNA"/>
</dbReference>
<dbReference type="OrthoDB" id="6682367at2759"/>
<gene>
    <name evidence="1" type="ORF">AFUS01_LOCUS14989</name>
</gene>
<feature type="non-terminal residue" evidence="1">
    <location>
        <position position="30"/>
    </location>
</feature>
<name>A0A8J2JVK4_9HEXA</name>
<sequence>MATLSKETFPDKLMDDVPIFVDTVTKDGAA</sequence>
<evidence type="ECO:0000313" key="1">
    <source>
        <dbReference type="EMBL" id="CAG7726059.1"/>
    </source>
</evidence>
<keyword evidence="2" id="KW-1185">Reference proteome</keyword>
<reference evidence="1" key="1">
    <citation type="submission" date="2021-06" db="EMBL/GenBank/DDBJ databases">
        <authorList>
            <person name="Hodson N. C."/>
            <person name="Mongue J. A."/>
            <person name="Jaron S. K."/>
        </authorList>
    </citation>
    <scope>NUCLEOTIDE SEQUENCE</scope>
</reference>
<comment type="caution">
    <text evidence="1">The sequence shown here is derived from an EMBL/GenBank/DDBJ whole genome shotgun (WGS) entry which is preliminary data.</text>
</comment>
<dbReference type="Proteomes" id="UP000708208">
    <property type="component" value="Unassembled WGS sequence"/>
</dbReference>
<evidence type="ECO:0000313" key="2">
    <source>
        <dbReference type="Proteomes" id="UP000708208"/>
    </source>
</evidence>